<sequence>MLPPVWMIMQCISLLNYLFDFNLSRLTYLRLEPKLPKFEFHCHVMEHVSGIKTWVPKDSKHHPTTSTNEL</sequence>
<accession>A0AAD8P054</accession>
<reference evidence="1" key="1">
    <citation type="journal article" date="2023" name="bioRxiv">
        <title>Improved chromosome-level genome assembly for marigold (Tagetes erecta).</title>
        <authorList>
            <person name="Jiang F."/>
            <person name="Yuan L."/>
            <person name="Wang S."/>
            <person name="Wang H."/>
            <person name="Xu D."/>
            <person name="Wang A."/>
            <person name="Fan W."/>
        </authorList>
    </citation>
    <scope>NUCLEOTIDE SEQUENCE</scope>
    <source>
        <strain evidence="1">WSJ</strain>
        <tissue evidence="1">Leaf</tissue>
    </source>
</reference>
<protein>
    <submittedName>
        <fullName evidence="1">Uncharacterized protein</fullName>
    </submittedName>
</protein>
<evidence type="ECO:0000313" key="2">
    <source>
        <dbReference type="Proteomes" id="UP001229421"/>
    </source>
</evidence>
<evidence type="ECO:0000313" key="1">
    <source>
        <dbReference type="EMBL" id="KAK1428358.1"/>
    </source>
</evidence>
<dbReference type="AlphaFoldDB" id="A0AAD8P054"/>
<comment type="caution">
    <text evidence="1">The sequence shown here is derived from an EMBL/GenBank/DDBJ whole genome shotgun (WGS) entry which is preliminary data.</text>
</comment>
<proteinExistence type="predicted"/>
<organism evidence="1 2">
    <name type="scientific">Tagetes erecta</name>
    <name type="common">African marigold</name>
    <dbReference type="NCBI Taxonomy" id="13708"/>
    <lineage>
        <taxon>Eukaryota</taxon>
        <taxon>Viridiplantae</taxon>
        <taxon>Streptophyta</taxon>
        <taxon>Embryophyta</taxon>
        <taxon>Tracheophyta</taxon>
        <taxon>Spermatophyta</taxon>
        <taxon>Magnoliopsida</taxon>
        <taxon>eudicotyledons</taxon>
        <taxon>Gunneridae</taxon>
        <taxon>Pentapetalae</taxon>
        <taxon>asterids</taxon>
        <taxon>campanulids</taxon>
        <taxon>Asterales</taxon>
        <taxon>Asteraceae</taxon>
        <taxon>Asteroideae</taxon>
        <taxon>Heliantheae alliance</taxon>
        <taxon>Tageteae</taxon>
        <taxon>Tagetes</taxon>
    </lineage>
</organism>
<gene>
    <name evidence="1" type="ORF">QVD17_17191</name>
</gene>
<dbReference type="Proteomes" id="UP001229421">
    <property type="component" value="Unassembled WGS sequence"/>
</dbReference>
<dbReference type="EMBL" id="JAUHHV010000004">
    <property type="protein sequence ID" value="KAK1428358.1"/>
    <property type="molecule type" value="Genomic_DNA"/>
</dbReference>
<keyword evidence="2" id="KW-1185">Reference proteome</keyword>
<name>A0AAD8P054_TARER</name>